<name>A0ABN9L4G2_9NEOB</name>
<feature type="compositionally biased region" description="Basic and acidic residues" evidence="1">
    <location>
        <begin position="93"/>
        <end position="102"/>
    </location>
</feature>
<feature type="region of interest" description="Disordered" evidence="1">
    <location>
        <begin position="209"/>
        <end position="243"/>
    </location>
</feature>
<feature type="compositionally biased region" description="Polar residues" evidence="1">
    <location>
        <begin position="213"/>
        <end position="227"/>
    </location>
</feature>
<keyword evidence="3" id="KW-1185">Reference proteome</keyword>
<reference evidence="2" key="1">
    <citation type="submission" date="2023-07" db="EMBL/GenBank/DDBJ databases">
        <authorList>
            <person name="Stuckert A."/>
        </authorList>
    </citation>
    <scope>NUCLEOTIDE SEQUENCE</scope>
</reference>
<feature type="region of interest" description="Disordered" evidence="1">
    <location>
        <begin position="30"/>
        <end position="51"/>
    </location>
</feature>
<proteinExistence type="predicted"/>
<gene>
    <name evidence="2" type="ORF">RIMI_LOCUS4705677</name>
</gene>
<sequence length="587" mass="63436">MYDIQVKTFERQQTYLCLLICISVDPDGQSENQMTISETRSPPESPPYGSSIVKVPSGIFDVTRRKSSSGSLQIQVPSVQDSGDDSVFLSDAQSKKSGEKAPKRQKMFAERSCSFSADSRAGMIMKKGSLEMSTEIAMKMGADAKILTAALSKTPPHPQTNNEFSFDADCPTPSQKYEGRTSDPARQATQTPENVLALEIFDPLATVKEETTSESLKCTSDTETNDPLTLCVKDADDPNKRNSFYNLPKVVEREGVEKGHDPLSLMASASVEDDPPPAEEKSISPVVARNLADEIESYMNLKSPLGSKSSSMELKSNDPPMESGSPSQGTAERRSSLPADSIPPSNVQGENQKNAVSRSKTFTTTPKHHLKNQKERSLSLTALVRNSQHGSLGSMVNSLPGIKFDNLLTGPKMDVLRSGMKQAANVASKMWGTVVSAYNYSDDELPCTVSALAGRKAEHTGDITALLYGWRLHSAGKLTPGDATDTGMGLRHRWSLESCLCDSSPSTTQRLNSDAAAIGIVVYIAAASLNVTVPLEMNSSAMSYTPETRTVHSIISVVELVTCIEDIVPVNCTKILSHTLEICPPEV</sequence>
<evidence type="ECO:0000313" key="3">
    <source>
        <dbReference type="Proteomes" id="UP001176940"/>
    </source>
</evidence>
<evidence type="ECO:0000313" key="2">
    <source>
        <dbReference type="EMBL" id="CAJ0931425.1"/>
    </source>
</evidence>
<comment type="caution">
    <text evidence="2">The sequence shown here is derived from an EMBL/GenBank/DDBJ whole genome shotgun (WGS) entry which is preliminary data.</text>
</comment>
<accession>A0ABN9L4G2</accession>
<feature type="compositionally biased region" description="Polar residues" evidence="1">
    <location>
        <begin position="343"/>
        <end position="365"/>
    </location>
</feature>
<feature type="region of interest" description="Disordered" evidence="1">
    <location>
        <begin position="301"/>
        <end position="378"/>
    </location>
</feature>
<evidence type="ECO:0000256" key="1">
    <source>
        <dbReference type="SAM" id="MobiDB-lite"/>
    </source>
</evidence>
<protein>
    <submittedName>
        <fullName evidence="2">Uncharacterized protein</fullName>
    </submittedName>
</protein>
<feature type="region of interest" description="Disordered" evidence="1">
    <location>
        <begin position="152"/>
        <end position="191"/>
    </location>
</feature>
<feature type="compositionally biased region" description="Polar residues" evidence="1">
    <location>
        <begin position="68"/>
        <end position="81"/>
    </location>
</feature>
<dbReference type="Proteomes" id="UP001176940">
    <property type="component" value="Unassembled WGS sequence"/>
</dbReference>
<feature type="compositionally biased region" description="Polar residues" evidence="1">
    <location>
        <begin position="30"/>
        <end position="42"/>
    </location>
</feature>
<feature type="region of interest" description="Disordered" evidence="1">
    <location>
        <begin position="66"/>
        <end position="109"/>
    </location>
</feature>
<organism evidence="2 3">
    <name type="scientific">Ranitomeya imitator</name>
    <name type="common">mimic poison frog</name>
    <dbReference type="NCBI Taxonomy" id="111125"/>
    <lineage>
        <taxon>Eukaryota</taxon>
        <taxon>Metazoa</taxon>
        <taxon>Chordata</taxon>
        <taxon>Craniata</taxon>
        <taxon>Vertebrata</taxon>
        <taxon>Euteleostomi</taxon>
        <taxon>Amphibia</taxon>
        <taxon>Batrachia</taxon>
        <taxon>Anura</taxon>
        <taxon>Neobatrachia</taxon>
        <taxon>Hyloidea</taxon>
        <taxon>Dendrobatidae</taxon>
        <taxon>Dendrobatinae</taxon>
        <taxon>Ranitomeya</taxon>
    </lineage>
</organism>
<dbReference type="EMBL" id="CAUEEQ010007710">
    <property type="protein sequence ID" value="CAJ0931425.1"/>
    <property type="molecule type" value="Genomic_DNA"/>
</dbReference>